<dbReference type="InterPro" id="IPR014284">
    <property type="entry name" value="RNA_pol_sigma-70_dom"/>
</dbReference>
<evidence type="ECO:0000313" key="7">
    <source>
        <dbReference type="Proteomes" id="UP000729701"/>
    </source>
</evidence>
<name>A0A951QTS6_9CYAN</name>
<keyword evidence="4" id="KW-0804">Transcription</keyword>
<dbReference type="Proteomes" id="UP000729701">
    <property type="component" value="Unassembled WGS sequence"/>
</dbReference>
<dbReference type="NCBIfam" id="TIGR02937">
    <property type="entry name" value="sigma70-ECF"/>
    <property type="match status" value="1"/>
</dbReference>
<gene>
    <name evidence="6" type="ORF">KME60_26530</name>
</gene>
<dbReference type="GO" id="GO:0003677">
    <property type="term" value="F:DNA binding"/>
    <property type="evidence" value="ECO:0007669"/>
    <property type="project" value="UniProtKB-KW"/>
</dbReference>
<evidence type="ECO:0000256" key="1">
    <source>
        <dbReference type="ARBA" id="ARBA00023015"/>
    </source>
</evidence>
<reference evidence="6" key="1">
    <citation type="submission" date="2021-05" db="EMBL/GenBank/DDBJ databases">
        <authorList>
            <person name="Pietrasiak N."/>
            <person name="Ward R."/>
            <person name="Stajich J.E."/>
            <person name="Kurbessoian T."/>
        </authorList>
    </citation>
    <scope>NUCLEOTIDE SEQUENCE</scope>
    <source>
        <strain evidence="6">GSE-NOS-MK-12-04C</strain>
    </source>
</reference>
<evidence type="ECO:0000313" key="6">
    <source>
        <dbReference type="EMBL" id="MBW4670882.1"/>
    </source>
</evidence>
<sequence>MLIQSKPVAEPFTNLLIDADHQEVIAKIARKYTRGSSISWEDAAQTAIMKVIEAVKAGKFRQGGVKEFQRWATVVARYEILNFVKKEYLRNYQSLDVTIAGTDLSLIDTIPSEFNLLETVSRADLIIKAKEAITNLDSRYCDRGYLKLWQLMVEGKNQTQQASSLGISQGEVSKRWKELVERVGMELGLLEPLAVKQEQQNSKLQDTRRRSKAKW</sequence>
<dbReference type="GO" id="GO:0006352">
    <property type="term" value="P:DNA-templated transcription initiation"/>
    <property type="evidence" value="ECO:0007669"/>
    <property type="project" value="InterPro"/>
</dbReference>
<keyword evidence="1" id="KW-0805">Transcription regulation</keyword>
<feature type="domain" description="RNA polymerase sigma-70 region 2" evidence="5">
    <location>
        <begin position="20"/>
        <end position="87"/>
    </location>
</feature>
<evidence type="ECO:0000256" key="4">
    <source>
        <dbReference type="ARBA" id="ARBA00023163"/>
    </source>
</evidence>
<protein>
    <submittedName>
        <fullName evidence="6">Sigma-70 family RNA polymerase sigma factor</fullName>
    </submittedName>
</protein>
<dbReference type="SUPFAM" id="SSF88946">
    <property type="entry name" value="Sigma2 domain of RNA polymerase sigma factors"/>
    <property type="match status" value="1"/>
</dbReference>
<dbReference type="Pfam" id="PF04542">
    <property type="entry name" value="Sigma70_r2"/>
    <property type="match status" value="1"/>
</dbReference>
<dbReference type="Gene3D" id="1.10.1740.10">
    <property type="match status" value="1"/>
</dbReference>
<dbReference type="PANTHER" id="PTHR30385">
    <property type="entry name" value="SIGMA FACTOR F FLAGELLAR"/>
    <property type="match status" value="1"/>
</dbReference>
<proteinExistence type="predicted"/>
<evidence type="ECO:0000256" key="2">
    <source>
        <dbReference type="ARBA" id="ARBA00023082"/>
    </source>
</evidence>
<evidence type="ECO:0000259" key="5">
    <source>
        <dbReference type="Pfam" id="PF04542"/>
    </source>
</evidence>
<dbReference type="GO" id="GO:0016987">
    <property type="term" value="F:sigma factor activity"/>
    <property type="evidence" value="ECO:0007669"/>
    <property type="project" value="UniProtKB-KW"/>
</dbReference>
<reference evidence="6" key="2">
    <citation type="journal article" date="2022" name="Microbiol. Resour. Announc.">
        <title>Metagenome Sequencing to Explore Phylogenomics of Terrestrial Cyanobacteria.</title>
        <authorList>
            <person name="Ward R.D."/>
            <person name="Stajich J.E."/>
            <person name="Johansen J.R."/>
            <person name="Huntemann M."/>
            <person name="Clum A."/>
            <person name="Foster B."/>
            <person name="Foster B."/>
            <person name="Roux S."/>
            <person name="Palaniappan K."/>
            <person name="Varghese N."/>
            <person name="Mukherjee S."/>
            <person name="Reddy T.B.K."/>
            <person name="Daum C."/>
            <person name="Copeland A."/>
            <person name="Chen I.A."/>
            <person name="Ivanova N.N."/>
            <person name="Kyrpides N.C."/>
            <person name="Shapiro N."/>
            <person name="Eloe-Fadrosh E.A."/>
            <person name="Pietrasiak N."/>
        </authorList>
    </citation>
    <scope>NUCLEOTIDE SEQUENCE</scope>
    <source>
        <strain evidence="6">GSE-NOS-MK-12-04C</strain>
    </source>
</reference>
<dbReference type="EMBL" id="JAHHGZ010000036">
    <property type="protein sequence ID" value="MBW4670882.1"/>
    <property type="molecule type" value="Genomic_DNA"/>
</dbReference>
<dbReference type="InterPro" id="IPR007627">
    <property type="entry name" value="RNA_pol_sigma70_r2"/>
</dbReference>
<accession>A0A951QTS6</accession>
<keyword evidence="3" id="KW-0238">DNA-binding</keyword>
<dbReference type="AlphaFoldDB" id="A0A951QTS6"/>
<evidence type="ECO:0000256" key="3">
    <source>
        <dbReference type="ARBA" id="ARBA00023125"/>
    </source>
</evidence>
<keyword evidence="2" id="KW-0731">Sigma factor</keyword>
<comment type="caution">
    <text evidence="6">The sequence shown here is derived from an EMBL/GenBank/DDBJ whole genome shotgun (WGS) entry which is preliminary data.</text>
</comment>
<dbReference type="InterPro" id="IPR013325">
    <property type="entry name" value="RNA_pol_sigma_r2"/>
</dbReference>
<organism evidence="6 7">
    <name type="scientific">Cyanomargarita calcarea GSE-NOS-MK-12-04C</name>
    <dbReference type="NCBI Taxonomy" id="2839659"/>
    <lineage>
        <taxon>Bacteria</taxon>
        <taxon>Bacillati</taxon>
        <taxon>Cyanobacteriota</taxon>
        <taxon>Cyanophyceae</taxon>
        <taxon>Nostocales</taxon>
        <taxon>Cyanomargaritaceae</taxon>
        <taxon>Cyanomargarita</taxon>
    </lineage>
</organism>